<feature type="transmembrane region" description="Helical" evidence="2">
    <location>
        <begin position="184"/>
        <end position="210"/>
    </location>
</feature>
<keyword evidence="2" id="KW-1133">Transmembrane helix</keyword>
<feature type="transmembrane region" description="Helical" evidence="2">
    <location>
        <begin position="28"/>
        <end position="49"/>
    </location>
</feature>
<evidence type="ECO:0000256" key="2">
    <source>
        <dbReference type="SAM" id="Phobius"/>
    </source>
</evidence>
<name>A0A8K1C7J5_PYTOL</name>
<feature type="compositionally biased region" description="Polar residues" evidence="1">
    <location>
        <begin position="382"/>
        <end position="397"/>
    </location>
</feature>
<feature type="transmembrane region" description="Helical" evidence="2">
    <location>
        <begin position="222"/>
        <end position="241"/>
    </location>
</feature>
<dbReference type="EMBL" id="SPLM01000114">
    <property type="protein sequence ID" value="TMW57698.1"/>
    <property type="molecule type" value="Genomic_DNA"/>
</dbReference>
<evidence type="ECO:0000256" key="1">
    <source>
        <dbReference type="SAM" id="MobiDB-lite"/>
    </source>
</evidence>
<proteinExistence type="predicted"/>
<keyword evidence="2" id="KW-0812">Transmembrane</keyword>
<evidence type="ECO:0008006" key="5">
    <source>
        <dbReference type="Google" id="ProtNLM"/>
    </source>
</evidence>
<dbReference type="InterPro" id="IPR040226">
    <property type="entry name" value="THH1/TOM1/TOM3"/>
</dbReference>
<organism evidence="3 4">
    <name type="scientific">Pythium oligandrum</name>
    <name type="common">Mycoparasitic fungus</name>
    <dbReference type="NCBI Taxonomy" id="41045"/>
    <lineage>
        <taxon>Eukaryota</taxon>
        <taxon>Sar</taxon>
        <taxon>Stramenopiles</taxon>
        <taxon>Oomycota</taxon>
        <taxon>Peronosporomycetes</taxon>
        <taxon>Pythiales</taxon>
        <taxon>Pythiaceae</taxon>
        <taxon>Pythium</taxon>
    </lineage>
</organism>
<dbReference type="Proteomes" id="UP000794436">
    <property type="component" value="Unassembled WGS sequence"/>
</dbReference>
<keyword evidence="4" id="KW-1185">Reference proteome</keyword>
<feature type="region of interest" description="Disordered" evidence="1">
    <location>
        <begin position="448"/>
        <end position="482"/>
    </location>
</feature>
<keyword evidence="2" id="KW-0472">Membrane</keyword>
<dbReference type="PANTHER" id="PTHR31142">
    <property type="entry name" value="TOBAMOVIRUS MULTIPLICATION PROTEIN 1-LIKE ISOFORM X1"/>
    <property type="match status" value="1"/>
</dbReference>
<feature type="transmembrane region" description="Helical" evidence="2">
    <location>
        <begin position="144"/>
        <end position="164"/>
    </location>
</feature>
<sequence>MAMELFASLVPASDDTASVEALSTSNRVFLIATIALFALLSAVSGREIWKHHYGRRNGGVLRNRAASPSATANTNGPLGALGPGALNKSHAYATPKHGYGGIPTPSTGALNSSGSANGVSVTTNLLEDESGASMSTGAEMRRRFFLLLFVASTIRVCSLIVEITTLTAMEASPVASLYGRLLALFLWIPSLLFVSMYGLVLLFWAQLCYACWGKAYPWPRRIFFLFNVLLYVAFVALLATTKTSGGFWRACDIMLGSVYVVGLGGILYYSIRLIRFFRNQGPDEEFFFDLPTSTLSPRQIVLRRITAVCVLLSLLFVGKAVYLLGMGTGFVPSEESRYRSPIGVHHIAFEFTMHFFTEFVPCALLIFFTRKQGNKPELMRSHSGNSTTQLPGTATSHSATPSYALRGHMLGGNQGMYQDDSVGSGSLTGYQYQAALRAYGITSAASSTTTNASSYRGPGNGNSLYAPDNTSSNTSGGGASYV</sequence>
<feature type="region of interest" description="Disordered" evidence="1">
    <location>
        <begin position="377"/>
        <end position="397"/>
    </location>
</feature>
<reference evidence="3" key="1">
    <citation type="submission" date="2019-03" db="EMBL/GenBank/DDBJ databases">
        <title>Long read genome sequence of the mycoparasitic Pythium oligandrum ATCC 38472 isolated from sugarbeet rhizosphere.</title>
        <authorList>
            <person name="Gaulin E."/>
        </authorList>
    </citation>
    <scope>NUCLEOTIDE SEQUENCE</scope>
    <source>
        <strain evidence="3">ATCC 38472_TT</strain>
    </source>
</reference>
<gene>
    <name evidence="3" type="ORF">Poli38472_014301</name>
</gene>
<evidence type="ECO:0000313" key="4">
    <source>
        <dbReference type="Proteomes" id="UP000794436"/>
    </source>
</evidence>
<feature type="transmembrane region" description="Helical" evidence="2">
    <location>
        <begin position="351"/>
        <end position="369"/>
    </location>
</feature>
<dbReference type="OrthoDB" id="19798at2759"/>
<feature type="transmembrane region" description="Helical" evidence="2">
    <location>
        <begin position="247"/>
        <end position="269"/>
    </location>
</feature>
<dbReference type="AlphaFoldDB" id="A0A8K1C7J5"/>
<feature type="transmembrane region" description="Helical" evidence="2">
    <location>
        <begin position="305"/>
        <end position="331"/>
    </location>
</feature>
<accession>A0A8K1C7J5</accession>
<protein>
    <recommendedName>
        <fullName evidence="5">THH1/TOM1/TOM3 domain-containing protein</fullName>
    </recommendedName>
</protein>
<dbReference type="PANTHER" id="PTHR31142:SF3">
    <property type="entry name" value="THH1_TOM1_TOM3 DOMAIN-CONTAINING PROTEIN"/>
    <property type="match status" value="1"/>
</dbReference>
<evidence type="ECO:0000313" key="3">
    <source>
        <dbReference type="EMBL" id="TMW57698.1"/>
    </source>
</evidence>
<comment type="caution">
    <text evidence="3">The sequence shown here is derived from an EMBL/GenBank/DDBJ whole genome shotgun (WGS) entry which is preliminary data.</text>
</comment>